<comment type="cofactor">
    <cofactor evidence="1">
        <name>Mg(2+)</name>
        <dbReference type="ChEBI" id="CHEBI:18420"/>
    </cofactor>
</comment>
<protein>
    <recommendedName>
        <fullName evidence="13">Mab-21-like HhH/H2TH-like domain-containing protein</fullName>
    </recommendedName>
</protein>
<feature type="domain" description="Mab-21-like nucleotidyltransferase" evidence="9">
    <location>
        <begin position="107"/>
        <end position="246"/>
    </location>
</feature>
<evidence type="ECO:0000259" key="9">
    <source>
        <dbReference type="Pfam" id="PF03281"/>
    </source>
</evidence>
<dbReference type="GO" id="GO:0005524">
    <property type="term" value="F:ATP binding"/>
    <property type="evidence" value="ECO:0007669"/>
    <property type="project" value="UniProtKB-KW"/>
</dbReference>
<gene>
    <name evidence="11" type="ORF">CUNI_LOCUS254</name>
</gene>
<organism evidence="11 12">
    <name type="scientific">Candidula unifasciata</name>
    <dbReference type="NCBI Taxonomy" id="100452"/>
    <lineage>
        <taxon>Eukaryota</taxon>
        <taxon>Metazoa</taxon>
        <taxon>Spiralia</taxon>
        <taxon>Lophotrochozoa</taxon>
        <taxon>Mollusca</taxon>
        <taxon>Gastropoda</taxon>
        <taxon>Heterobranchia</taxon>
        <taxon>Euthyneura</taxon>
        <taxon>Panpulmonata</taxon>
        <taxon>Eupulmonata</taxon>
        <taxon>Stylommatophora</taxon>
        <taxon>Helicina</taxon>
        <taxon>Helicoidea</taxon>
        <taxon>Geomitridae</taxon>
        <taxon>Candidula</taxon>
    </lineage>
</organism>
<dbReference type="Pfam" id="PF03281">
    <property type="entry name" value="Mab-21"/>
    <property type="match status" value="1"/>
</dbReference>
<dbReference type="EMBL" id="CAJHNH020000025">
    <property type="protein sequence ID" value="CAG5114696.1"/>
    <property type="molecule type" value="Genomic_DNA"/>
</dbReference>
<evidence type="ECO:0000259" key="10">
    <source>
        <dbReference type="Pfam" id="PF20266"/>
    </source>
</evidence>
<dbReference type="GO" id="GO:0016779">
    <property type="term" value="F:nucleotidyltransferase activity"/>
    <property type="evidence" value="ECO:0007669"/>
    <property type="project" value="UniProtKB-KW"/>
</dbReference>
<dbReference type="InterPro" id="IPR046903">
    <property type="entry name" value="Mab-21-like_nuc_Trfase"/>
</dbReference>
<evidence type="ECO:0000313" key="11">
    <source>
        <dbReference type="EMBL" id="CAG5114696.1"/>
    </source>
</evidence>
<comment type="similarity">
    <text evidence="2">Belongs to the mab-21 family.</text>
</comment>
<sequence length="374" mass="42391">MEELSAALHKFNQNIVEVSRRVSRDTITCCMTQVILPLLEKIGEIDVRFRCASPMPNEVYFPGMKSSCMNEFELTIILTNLLAAKTFEDGGSHDGSLSCYGRVLPLQSLHQIGDVLVEAGSSQGVVSAHRIRQIFAQLASQAVSFLPVVSGMSVDVSVKEPFTVIKILKATELVIFELVPAFMFLHDWPTSASTWPTEVKGWLSESDIKSVKDAGFYAVALPCSASPLDPSLFRISFSNAEKYLLRPAWLENYKPTAVCRKDSERILRMIRESDKDAFIPVNCYHIKTILLHDCMRWPEHASWLPEKLAERFLDLLRDLILVLENQNLPHFFIRDCNLLRDYNTEQLRAAAGRLRVIYHDIYSSPSTSIRLQCY</sequence>
<dbReference type="Pfam" id="PF20266">
    <property type="entry name" value="Mab-21_C"/>
    <property type="match status" value="1"/>
</dbReference>
<keyword evidence="5" id="KW-0479">Metal-binding</keyword>
<evidence type="ECO:0000256" key="1">
    <source>
        <dbReference type="ARBA" id="ARBA00001946"/>
    </source>
</evidence>
<dbReference type="Gene3D" id="3.30.460.90">
    <property type="match status" value="1"/>
</dbReference>
<accession>A0A8S3YJE2</accession>
<dbReference type="Proteomes" id="UP000678393">
    <property type="component" value="Unassembled WGS sequence"/>
</dbReference>
<evidence type="ECO:0000256" key="6">
    <source>
        <dbReference type="ARBA" id="ARBA00022741"/>
    </source>
</evidence>
<keyword evidence="8" id="KW-0460">Magnesium</keyword>
<proteinExistence type="inferred from homology"/>
<dbReference type="PANTHER" id="PTHR10656:SF42">
    <property type="entry name" value="CYCLIC GMP-AMP SYNTHASE-LIKE PROTEIN-RELATED"/>
    <property type="match status" value="1"/>
</dbReference>
<evidence type="ECO:0000256" key="8">
    <source>
        <dbReference type="ARBA" id="ARBA00022842"/>
    </source>
</evidence>
<comment type="caution">
    <text evidence="11">The sequence shown here is derived from an EMBL/GenBank/DDBJ whole genome shotgun (WGS) entry which is preliminary data.</text>
</comment>
<feature type="domain" description="Mab-21-like HhH/H2TH-like" evidence="10">
    <location>
        <begin position="259"/>
        <end position="353"/>
    </location>
</feature>
<dbReference type="GO" id="GO:0046872">
    <property type="term" value="F:metal ion binding"/>
    <property type="evidence" value="ECO:0007669"/>
    <property type="project" value="UniProtKB-KW"/>
</dbReference>
<keyword evidence="12" id="KW-1185">Reference proteome</keyword>
<evidence type="ECO:0000256" key="2">
    <source>
        <dbReference type="ARBA" id="ARBA00008307"/>
    </source>
</evidence>
<name>A0A8S3YJE2_9EUPU</name>
<dbReference type="OrthoDB" id="6055534at2759"/>
<keyword evidence="3" id="KW-0808">Transferase</keyword>
<keyword evidence="6" id="KW-0547">Nucleotide-binding</keyword>
<evidence type="ECO:0000256" key="7">
    <source>
        <dbReference type="ARBA" id="ARBA00022840"/>
    </source>
</evidence>
<reference evidence="11" key="1">
    <citation type="submission" date="2021-04" db="EMBL/GenBank/DDBJ databases">
        <authorList>
            <consortium name="Molecular Ecology Group"/>
        </authorList>
    </citation>
    <scope>NUCLEOTIDE SEQUENCE</scope>
</reference>
<evidence type="ECO:0000256" key="5">
    <source>
        <dbReference type="ARBA" id="ARBA00022723"/>
    </source>
</evidence>
<evidence type="ECO:0008006" key="13">
    <source>
        <dbReference type="Google" id="ProtNLM"/>
    </source>
</evidence>
<dbReference type="SMART" id="SM01265">
    <property type="entry name" value="Mab-21"/>
    <property type="match status" value="1"/>
</dbReference>
<evidence type="ECO:0000256" key="3">
    <source>
        <dbReference type="ARBA" id="ARBA00022679"/>
    </source>
</evidence>
<keyword evidence="4" id="KW-0548">Nucleotidyltransferase</keyword>
<dbReference type="InterPro" id="IPR024810">
    <property type="entry name" value="MAB21L/cGLR"/>
</dbReference>
<dbReference type="Gene3D" id="1.10.1410.40">
    <property type="match status" value="1"/>
</dbReference>
<evidence type="ECO:0000256" key="4">
    <source>
        <dbReference type="ARBA" id="ARBA00022695"/>
    </source>
</evidence>
<keyword evidence="7" id="KW-0067">ATP-binding</keyword>
<dbReference type="InterPro" id="IPR046906">
    <property type="entry name" value="Mab-21_HhH/H2TH-like"/>
</dbReference>
<dbReference type="PANTHER" id="PTHR10656">
    <property type="entry name" value="CELL FATE DETERMINING PROTEIN MAB21-RELATED"/>
    <property type="match status" value="1"/>
</dbReference>
<dbReference type="AlphaFoldDB" id="A0A8S3YJE2"/>
<evidence type="ECO:0000313" key="12">
    <source>
        <dbReference type="Proteomes" id="UP000678393"/>
    </source>
</evidence>